<evidence type="ECO:0000313" key="1">
    <source>
        <dbReference type="EMBL" id="KAF7822361.1"/>
    </source>
</evidence>
<sequence>MLGGRRRGRGEGEGGSGFDEALEYLHLNLQLLTVHSNTCDGLPQLWPCSHHMLERIYRSQERQDNPVQPFARNGFGNTANLKAPAEFPSLPVAVREILVTNLHL</sequence>
<reference evidence="1" key="1">
    <citation type="submission" date="2020-09" db="EMBL/GenBank/DDBJ databases">
        <title>Genome-Enabled Discovery of Anthraquinone Biosynthesis in Senna tora.</title>
        <authorList>
            <person name="Kang S.-H."/>
            <person name="Pandey R.P."/>
            <person name="Lee C.-M."/>
            <person name="Sim J.-S."/>
            <person name="Jeong J.-T."/>
            <person name="Choi B.-S."/>
            <person name="Jung M."/>
            <person name="Ginzburg D."/>
            <person name="Zhao K."/>
            <person name="Won S.Y."/>
            <person name="Oh T.-J."/>
            <person name="Yu Y."/>
            <person name="Kim N.-H."/>
            <person name="Lee O.R."/>
            <person name="Lee T.-H."/>
            <person name="Bashyal P."/>
            <person name="Kim T.-S."/>
            <person name="Lee W.-H."/>
            <person name="Kawkins C."/>
            <person name="Kim C.-K."/>
            <person name="Kim J.S."/>
            <person name="Ahn B.O."/>
            <person name="Rhee S.Y."/>
            <person name="Sohng J.K."/>
        </authorList>
    </citation>
    <scope>NUCLEOTIDE SEQUENCE</scope>
    <source>
        <tissue evidence="1">Leaf</tissue>
    </source>
</reference>
<comment type="caution">
    <text evidence="1">The sequence shown here is derived from an EMBL/GenBank/DDBJ whole genome shotgun (WGS) entry which is preliminary data.</text>
</comment>
<protein>
    <submittedName>
        <fullName evidence="1">Uncharacterized protein</fullName>
    </submittedName>
</protein>
<organism evidence="1 2">
    <name type="scientific">Senna tora</name>
    <dbReference type="NCBI Taxonomy" id="362788"/>
    <lineage>
        <taxon>Eukaryota</taxon>
        <taxon>Viridiplantae</taxon>
        <taxon>Streptophyta</taxon>
        <taxon>Embryophyta</taxon>
        <taxon>Tracheophyta</taxon>
        <taxon>Spermatophyta</taxon>
        <taxon>Magnoliopsida</taxon>
        <taxon>eudicotyledons</taxon>
        <taxon>Gunneridae</taxon>
        <taxon>Pentapetalae</taxon>
        <taxon>rosids</taxon>
        <taxon>fabids</taxon>
        <taxon>Fabales</taxon>
        <taxon>Fabaceae</taxon>
        <taxon>Caesalpinioideae</taxon>
        <taxon>Cassia clade</taxon>
        <taxon>Senna</taxon>
    </lineage>
</organism>
<keyword evidence="2" id="KW-1185">Reference proteome</keyword>
<dbReference type="Proteomes" id="UP000634136">
    <property type="component" value="Unassembled WGS sequence"/>
</dbReference>
<dbReference type="EMBL" id="JAAIUW010000008">
    <property type="protein sequence ID" value="KAF7822361.1"/>
    <property type="molecule type" value="Genomic_DNA"/>
</dbReference>
<accession>A0A834TJP8</accession>
<name>A0A834TJP8_9FABA</name>
<proteinExistence type="predicted"/>
<dbReference type="AlphaFoldDB" id="A0A834TJP8"/>
<gene>
    <name evidence="1" type="ORF">G2W53_027816</name>
</gene>
<evidence type="ECO:0000313" key="2">
    <source>
        <dbReference type="Proteomes" id="UP000634136"/>
    </source>
</evidence>